<dbReference type="InterPro" id="IPR029058">
    <property type="entry name" value="AB_hydrolase_fold"/>
</dbReference>
<keyword evidence="3" id="KW-1185">Reference proteome</keyword>
<protein>
    <recommendedName>
        <fullName evidence="4">Alpha/beta hydrolase family protein</fullName>
    </recommendedName>
</protein>
<sequence length="184" mass="19728">MKTLCGPGYGARMRPGTLILLHEPNATAAAWGDLPEMLRSYGLDVIAPDVPDATGPRYIARASLTITATDPAPPLALAAHGAAGPLLPGIALAQRAAHRPIAAYIFIDADLPRLGRHPDPENDLPMPPDWPEAPCGYLRTHKDRATAPDHDQAIREARLRGWQTTEPDPPTPLPQSLNNLLTSL</sequence>
<proteinExistence type="predicted"/>
<feature type="region of interest" description="Disordered" evidence="1">
    <location>
        <begin position="161"/>
        <end position="184"/>
    </location>
</feature>
<organism evidence="2 3">
    <name type="scientific">Actinomadura pelletieri DSM 43383</name>
    <dbReference type="NCBI Taxonomy" id="1120940"/>
    <lineage>
        <taxon>Bacteria</taxon>
        <taxon>Bacillati</taxon>
        <taxon>Actinomycetota</taxon>
        <taxon>Actinomycetes</taxon>
        <taxon>Streptosporangiales</taxon>
        <taxon>Thermomonosporaceae</taxon>
        <taxon>Actinomadura</taxon>
    </lineage>
</organism>
<dbReference type="SUPFAM" id="SSF53474">
    <property type="entry name" value="alpha/beta-Hydrolases"/>
    <property type="match status" value="1"/>
</dbReference>
<accession>A0A495R0A1</accession>
<dbReference type="AlphaFoldDB" id="A0A495R0A1"/>
<evidence type="ECO:0008006" key="4">
    <source>
        <dbReference type="Google" id="ProtNLM"/>
    </source>
</evidence>
<dbReference type="EMBL" id="RBWU01000001">
    <property type="protein sequence ID" value="RKS79536.1"/>
    <property type="molecule type" value="Genomic_DNA"/>
</dbReference>
<feature type="compositionally biased region" description="Polar residues" evidence="1">
    <location>
        <begin position="174"/>
        <end position="184"/>
    </location>
</feature>
<reference evidence="2 3" key="1">
    <citation type="submission" date="2018-10" db="EMBL/GenBank/DDBJ databases">
        <title>Genomic Encyclopedia of Archaeal and Bacterial Type Strains, Phase II (KMG-II): from individual species to whole genera.</title>
        <authorList>
            <person name="Goeker M."/>
        </authorList>
    </citation>
    <scope>NUCLEOTIDE SEQUENCE [LARGE SCALE GENOMIC DNA]</scope>
    <source>
        <strain evidence="2 3">DSM 43383</strain>
    </source>
</reference>
<evidence type="ECO:0000313" key="2">
    <source>
        <dbReference type="EMBL" id="RKS79536.1"/>
    </source>
</evidence>
<comment type="caution">
    <text evidence="2">The sequence shown here is derived from an EMBL/GenBank/DDBJ whole genome shotgun (WGS) entry which is preliminary data.</text>
</comment>
<gene>
    <name evidence="2" type="ORF">BZB76_1007</name>
</gene>
<name>A0A495R0A1_9ACTN</name>
<dbReference type="Proteomes" id="UP000274601">
    <property type="component" value="Unassembled WGS sequence"/>
</dbReference>
<evidence type="ECO:0000256" key="1">
    <source>
        <dbReference type="SAM" id="MobiDB-lite"/>
    </source>
</evidence>
<evidence type="ECO:0000313" key="3">
    <source>
        <dbReference type="Proteomes" id="UP000274601"/>
    </source>
</evidence>